<feature type="compositionally biased region" description="Acidic residues" evidence="4">
    <location>
        <begin position="211"/>
        <end position="220"/>
    </location>
</feature>
<dbReference type="InterPro" id="IPR019533">
    <property type="entry name" value="Peptidase_S26"/>
</dbReference>
<organism evidence="6 7">
    <name type="scientific">Pseudonocardia yuanmonensis</name>
    <dbReference type="NCBI Taxonomy" id="1095914"/>
    <lineage>
        <taxon>Bacteria</taxon>
        <taxon>Bacillati</taxon>
        <taxon>Actinomycetota</taxon>
        <taxon>Actinomycetes</taxon>
        <taxon>Pseudonocardiales</taxon>
        <taxon>Pseudonocardiaceae</taxon>
        <taxon>Pseudonocardia</taxon>
    </lineage>
</organism>
<comment type="catalytic activity">
    <reaction evidence="3">
        <text>Cleavage of hydrophobic, N-terminal signal or leader sequences from secreted and periplasmic proteins.</text>
        <dbReference type="EC" id="3.4.21.89"/>
    </reaction>
</comment>
<dbReference type="PANTHER" id="PTHR43390">
    <property type="entry name" value="SIGNAL PEPTIDASE I"/>
    <property type="match status" value="1"/>
</dbReference>
<evidence type="ECO:0000313" key="6">
    <source>
        <dbReference type="EMBL" id="GAA4710636.1"/>
    </source>
</evidence>
<feature type="compositionally biased region" description="Pro residues" evidence="4">
    <location>
        <begin position="131"/>
        <end position="142"/>
    </location>
</feature>
<evidence type="ECO:0000259" key="5">
    <source>
        <dbReference type="Pfam" id="PF10502"/>
    </source>
</evidence>
<feature type="region of interest" description="Disordered" evidence="4">
    <location>
        <begin position="1"/>
        <end position="276"/>
    </location>
</feature>
<feature type="compositionally biased region" description="Low complexity" evidence="4">
    <location>
        <begin position="250"/>
        <end position="259"/>
    </location>
</feature>
<gene>
    <name evidence="6" type="ORF">GCM10023215_60600</name>
</gene>
<keyword evidence="7" id="KW-1185">Reference proteome</keyword>
<feature type="domain" description="Peptidase S26" evidence="5">
    <location>
        <begin position="285"/>
        <end position="482"/>
    </location>
</feature>
<keyword evidence="3" id="KW-0645">Protease</keyword>
<keyword evidence="3" id="KW-0812">Transmembrane</keyword>
<keyword evidence="3" id="KW-1133">Transmembrane helix</keyword>
<name>A0ABP8XLE2_9PSEU</name>
<accession>A0ABP8XLE2</accession>
<dbReference type="CDD" id="cd06530">
    <property type="entry name" value="S26_SPase_I"/>
    <property type="match status" value="1"/>
</dbReference>
<evidence type="ECO:0000256" key="2">
    <source>
        <dbReference type="ARBA" id="ARBA00009370"/>
    </source>
</evidence>
<keyword evidence="3" id="KW-0378">Hydrolase</keyword>
<dbReference type="Proteomes" id="UP001500325">
    <property type="component" value="Unassembled WGS sequence"/>
</dbReference>
<feature type="transmembrane region" description="Helical" evidence="3">
    <location>
        <begin position="286"/>
        <end position="309"/>
    </location>
</feature>
<evidence type="ECO:0000256" key="1">
    <source>
        <dbReference type="ARBA" id="ARBA00004401"/>
    </source>
</evidence>
<comment type="caution">
    <text evidence="6">The sequence shown here is derived from an EMBL/GenBank/DDBJ whole genome shotgun (WGS) entry which is preliminary data.</text>
</comment>
<keyword evidence="3" id="KW-0472">Membrane</keyword>
<comment type="subcellular location">
    <subcellularLocation>
        <location evidence="1">Cell membrane</location>
        <topology evidence="1">Single-pass type II membrane protein</topology>
    </subcellularLocation>
    <subcellularLocation>
        <location evidence="3">Membrane</location>
        <topology evidence="3">Single-pass type II membrane protein</topology>
    </subcellularLocation>
</comment>
<dbReference type="InterPro" id="IPR000223">
    <property type="entry name" value="Pept_S26A_signal_pept_1"/>
</dbReference>
<evidence type="ECO:0000256" key="4">
    <source>
        <dbReference type="SAM" id="MobiDB-lite"/>
    </source>
</evidence>
<dbReference type="Gene3D" id="2.10.109.10">
    <property type="entry name" value="Umud Fragment, subunit A"/>
    <property type="match status" value="1"/>
</dbReference>
<proteinExistence type="inferred from homology"/>
<sequence>MASPELPDDRRGPPRRYGSADPSDPRSGGAAPVGEVPARHVPGTGPAGAPFPGPHGGFDGRAPGGNGYAPGQAAGSQGDGPPVNGSRTGGVQGGPQVDGQGAWNGQGRFPAQAQQGPHSGGHPVSYGGPHSGPPNSGPPNGLPPRTGVPANGERPFRPAGPPPAHSSPGFRPVGPPLNGSGPHPRRGSPRRPLDDDRPTDVVGLPPVPAEADPEITEETADAAAIEPQRRVDPSAAESDGVPGRHRRRAGASSGSHPASDYVPKRGPGGKKLRSGRRRRNTFWKELPLLVGVALVLTILIQAFLAKVYVIPSGSMETTLHGCTGCTNDRVLVDKVTYRFGDPQPGDVVVFRGPDSWVNTEFSVEEPTSTFGEVVQQFLSLIGLAPPDEKDFVKRVIAVGGQTVSCCDSRNRVMVDNQPLDEPYIYYLPEAGPARQIPFGPITVPQGELWVMGDSRNNSSDSRVDGHGPIPVENVIGKARMKVLPISRFGFIDSTNPQQSQATALGVAEDGAPLALGVLGVVPFWLLRRRSLLAAEEEFLPRRRRT</sequence>
<dbReference type="SUPFAM" id="SSF51306">
    <property type="entry name" value="LexA/Signal peptidase"/>
    <property type="match status" value="1"/>
</dbReference>
<dbReference type="RefSeq" id="WP_345384207.1">
    <property type="nucleotide sequence ID" value="NZ_BAABIC010000030.1"/>
</dbReference>
<dbReference type="InterPro" id="IPR036286">
    <property type="entry name" value="LexA/Signal_pep-like_sf"/>
</dbReference>
<comment type="similarity">
    <text evidence="2 3">Belongs to the peptidase S26 family.</text>
</comment>
<feature type="compositionally biased region" description="Gly residues" evidence="4">
    <location>
        <begin position="54"/>
        <end position="68"/>
    </location>
</feature>
<dbReference type="NCBIfam" id="TIGR02227">
    <property type="entry name" value="sigpep_I_bact"/>
    <property type="match status" value="1"/>
</dbReference>
<evidence type="ECO:0000313" key="7">
    <source>
        <dbReference type="Proteomes" id="UP001500325"/>
    </source>
</evidence>
<dbReference type="EC" id="3.4.21.89" evidence="3"/>
<evidence type="ECO:0000256" key="3">
    <source>
        <dbReference type="RuleBase" id="RU362042"/>
    </source>
</evidence>
<reference evidence="7" key="1">
    <citation type="journal article" date="2019" name="Int. J. Syst. Evol. Microbiol.">
        <title>The Global Catalogue of Microorganisms (GCM) 10K type strain sequencing project: providing services to taxonomists for standard genome sequencing and annotation.</title>
        <authorList>
            <consortium name="The Broad Institute Genomics Platform"/>
            <consortium name="The Broad Institute Genome Sequencing Center for Infectious Disease"/>
            <person name="Wu L."/>
            <person name="Ma J."/>
        </authorList>
    </citation>
    <scope>NUCLEOTIDE SEQUENCE [LARGE SCALE GENOMIC DNA]</scope>
    <source>
        <strain evidence="7">JCM 18055</strain>
    </source>
</reference>
<feature type="compositionally biased region" description="Basic residues" evidence="4">
    <location>
        <begin position="267"/>
        <end position="276"/>
    </location>
</feature>
<dbReference type="EMBL" id="BAABIC010000030">
    <property type="protein sequence ID" value="GAA4710636.1"/>
    <property type="molecule type" value="Genomic_DNA"/>
</dbReference>
<protein>
    <recommendedName>
        <fullName evidence="3">Signal peptidase I</fullName>
        <ecNumber evidence="3">3.4.21.89</ecNumber>
    </recommendedName>
</protein>
<dbReference type="PANTHER" id="PTHR43390:SF1">
    <property type="entry name" value="CHLOROPLAST PROCESSING PEPTIDASE"/>
    <property type="match status" value="1"/>
</dbReference>
<dbReference type="PRINTS" id="PR00727">
    <property type="entry name" value="LEADERPTASE"/>
</dbReference>
<dbReference type="Pfam" id="PF10502">
    <property type="entry name" value="Peptidase_S26"/>
    <property type="match status" value="1"/>
</dbReference>